<dbReference type="Pfam" id="PF10989">
    <property type="entry name" value="DUF2808"/>
    <property type="match status" value="1"/>
</dbReference>
<keyword evidence="3" id="KW-1185">Reference proteome</keyword>
<feature type="chain" id="PRO_5035145398" evidence="1">
    <location>
        <begin position="27"/>
        <end position="161"/>
    </location>
</feature>
<evidence type="ECO:0000313" key="3">
    <source>
        <dbReference type="Proteomes" id="UP000629098"/>
    </source>
</evidence>
<protein>
    <submittedName>
        <fullName evidence="2">DUF2808 domain-containing protein</fullName>
    </submittedName>
</protein>
<dbReference type="AlphaFoldDB" id="A0A8J6XH72"/>
<keyword evidence="1" id="KW-0732">Signal</keyword>
<dbReference type="Proteomes" id="UP000629098">
    <property type="component" value="Unassembled WGS sequence"/>
</dbReference>
<dbReference type="InterPro" id="IPR021256">
    <property type="entry name" value="DUF2808"/>
</dbReference>
<sequence>MKKTLIYATALILATAALLPANYASANDNDGNFPHVDGNSQFPQTRWQNVRHTFRVHIPKNSQGVTQLSIEVPKTVRWSNNVNDVVVTKENDRKVKTNLSVNDRTISLVFAESIAPNTQLEIDLKNVQQPFRGNGPVYRLFAKFAGSSVEMPVGVARFRIN</sequence>
<name>A0A8J6XH72_9CYAN</name>
<feature type="signal peptide" evidence="1">
    <location>
        <begin position="1"/>
        <end position="26"/>
    </location>
</feature>
<evidence type="ECO:0000256" key="1">
    <source>
        <dbReference type="SAM" id="SignalP"/>
    </source>
</evidence>
<proteinExistence type="predicted"/>
<comment type="caution">
    <text evidence="2">The sequence shown here is derived from an EMBL/GenBank/DDBJ whole genome shotgun (WGS) entry which is preliminary data.</text>
</comment>
<dbReference type="RefSeq" id="WP_190826362.1">
    <property type="nucleotide sequence ID" value="NZ_CAWPPI010000034.1"/>
</dbReference>
<organism evidence="2 3">
    <name type="scientific">Iningainema tapete BLCC-T55</name>
    <dbReference type="NCBI Taxonomy" id="2748662"/>
    <lineage>
        <taxon>Bacteria</taxon>
        <taxon>Bacillati</taxon>
        <taxon>Cyanobacteriota</taxon>
        <taxon>Cyanophyceae</taxon>
        <taxon>Nostocales</taxon>
        <taxon>Scytonemataceae</taxon>
        <taxon>Iningainema tapete</taxon>
    </lineage>
</organism>
<accession>A0A8J6XH72</accession>
<reference evidence="2" key="1">
    <citation type="submission" date="2020-09" db="EMBL/GenBank/DDBJ databases">
        <title>Iningainema tapete sp. nov. (Scytonemataceae, Cyanobacteria) from greenhouses in central Florida (USA) produces two types of nodularin with biosynthetic potential for microcystin-LR and anabaenopeptins.</title>
        <authorList>
            <person name="Berthold D.E."/>
            <person name="Lefler F.W."/>
            <person name="Huang I.-S."/>
            <person name="Abdulla H."/>
            <person name="Zimba P.V."/>
            <person name="Laughinghouse H.D. IV."/>
        </authorList>
    </citation>
    <scope>NUCLEOTIDE SEQUENCE</scope>
    <source>
        <strain evidence="2">BLCCT55</strain>
    </source>
</reference>
<evidence type="ECO:0000313" key="2">
    <source>
        <dbReference type="EMBL" id="MBD2772076.1"/>
    </source>
</evidence>
<gene>
    <name evidence="2" type="ORF">ICL16_08250</name>
</gene>
<dbReference type="EMBL" id="JACXAE010000034">
    <property type="protein sequence ID" value="MBD2772076.1"/>
    <property type="molecule type" value="Genomic_DNA"/>
</dbReference>